<proteinExistence type="predicted"/>
<reference evidence="1" key="1">
    <citation type="submission" date="2012-03" db="EMBL/GenBank/DDBJ databases">
        <title>Functional metagenomics reveals considerable lignocellulase gene clusters in the gut microbiome of a wood-feeding higher termite.</title>
        <authorList>
            <person name="Liu N."/>
        </authorList>
    </citation>
    <scope>NUCLEOTIDE SEQUENCE</scope>
</reference>
<organism evidence="1">
    <name type="scientific">uncultured bacterium contig00025</name>
    <dbReference type="NCBI Taxonomy" id="1181514"/>
    <lineage>
        <taxon>Bacteria</taxon>
        <taxon>environmental samples</taxon>
    </lineage>
</organism>
<name>A0A806K0Y2_9BACT</name>
<evidence type="ECO:0000313" key="1">
    <source>
        <dbReference type="EMBL" id="AGS53426.1"/>
    </source>
</evidence>
<accession>A0A806K0Y2</accession>
<dbReference type="AlphaFoldDB" id="A0A806K0Y2"/>
<protein>
    <submittedName>
        <fullName evidence="1">Uncharacterized protein</fullName>
    </submittedName>
</protein>
<dbReference type="EMBL" id="JQ844232">
    <property type="protein sequence ID" value="AGS53426.1"/>
    <property type="molecule type" value="Genomic_DNA"/>
</dbReference>
<sequence>MIIAIGKQKLQVFRGCRRRFRFKSLSNNNNEAIFQNFWR</sequence>